<dbReference type="Proteomes" id="UP001589532">
    <property type="component" value="Unassembled WGS sequence"/>
</dbReference>
<comment type="caution">
    <text evidence="3">The sequence shown here is derived from an EMBL/GenBank/DDBJ whole genome shotgun (WGS) entry which is preliminary data.</text>
</comment>
<keyword evidence="1" id="KW-0433">Leucine-rich repeat</keyword>
<dbReference type="RefSeq" id="WP_344995139.1">
    <property type="nucleotide sequence ID" value="NZ_BAAAXV010000008.1"/>
</dbReference>
<dbReference type="InterPro" id="IPR032675">
    <property type="entry name" value="LRR_dom_sf"/>
</dbReference>
<accession>A0ABV5RYL7</accession>
<dbReference type="Gene3D" id="3.80.10.10">
    <property type="entry name" value="Ribonuclease Inhibitor"/>
    <property type="match status" value="3"/>
</dbReference>
<dbReference type="InterPro" id="IPR025875">
    <property type="entry name" value="Leu-rich_rpt_4"/>
</dbReference>
<reference evidence="3 4" key="1">
    <citation type="submission" date="2024-09" db="EMBL/GenBank/DDBJ databases">
        <authorList>
            <person name="Sun Q."/>
            <person name="Mori K."/>
        </authorList>
    </citation>
    <scope>NUCLEOTIDE SEQUENCE [LARGE SCALE GENOMIC DNA]</scope>
    <source>
        <strain evidence="3 4">JCM 3143</strain>
    </source>
</reference>
<dbReference type="InterPro" id="IPR050836">
    <property type="entry name" value="SDS22/Internalin_LRR"/>
</dbReference>
<dbReference type="PANTHER" id="PTHR46652">
    <property type="entry name" value="LEUCINE-RICH REPEAT AND IQ DOMAIN-CONTAINING PROTEIN 1-RELATED"/>
    <property type="match status" value="1"/>
</dbReference>
<name>A0ABV5RYL7_9ACTN</name>
<protein>
    <submittedName>
        <fullName evidence="3">Leucine-rich repeat domain-containing protein</fullName>
    </submittedName>
</protein>
<proteinExistence type="predicted"/>
<dbReference type="EMBL" id="JBHMBW010000011">
    <property type="protein sequence ID" value="MFB9623903.1"/>
    <property type="molecule type" value="Genomic_DNA"/>
</dbReference>
<keyword evidence="2" id="KW-0677">Repeat</keyword>
<evidence type="ECO:0000256" key="1">
    <source>
        <dbReference type="ARBA" id="ARBA00022614"/>
    </source>
</evidence>
<evidence type="ECO:0000256" key="2">
    <source>
        <dbReference type="ARBA" id="ARBA00022737"/>
    </source>
</evidence>
<gene>
    <name evidence="3" type="ORF">ACFFSA_12535</name>
</gene>
<evidence type="ECO:0000313" key="3">
    <source>
        <dbReference type="EMBL" id="MFB9623903.1"/>
    </source>
</evidence>
<keyword evidence="4" id="KW-1185">Reference proteome</keyword>
<dbReference type="SUPFAM" id="SSF52058">
    <property type="entry name" value="L domain-like"/>
    <property type="match status" value="2"/>
</dbReference>
<evidence type="ECO:0000313" key="4">
    <source>
        <dbReference type="Proteomes" id="UP001589532"/>
    </source>
</evidence>
<organism evidence="3 4">
    <name type="scientific">Nonomuraea helvata</name>
    <dbReference type="NCBI Taxonomy" id="37484"/>
    <lineage>
        <taxon>Bacteria</taxon>
        <taxon>Bacillati</taxon>
        <taxon>Actinomycetota</taxon>
        <taxon>Actinomycetes</taxon>
        <taxon>Streptosporangiales</taxon>
        <taxon>Streptosporangiaceae</taxon>
        <taxon>Nonomuraea</taxon>
    </lineage>
</organism>
<dbReference type="Pfam" id="PF12799">
    <property type="entry name" value="LRR_4"/>
    <property type="match status" value="1"/>
</dbReference>
<sequence length="677" mass="73864">MATPSTAPNLAALRALLPRATPTRAWRAIRELAIVAPTVSRPALELAAEFAEIASPPTERLLKFWPTTPDPDGFAEFLLAPAFVREGRTELQLKGSSLTPGLRHLSNLRKVDLRGHVFYEDIAELAGLTHLTQLELSSAALVTDFSPLAALTRLESLHLLNTRISDLTPLLGMRRLRWLDLSRTEVTRLDGFADAFPLLSHLDLSHCRSLSDVSPLSGLPQLQSLDLSYTKVSTLTGLRDLDALQELVVGSPDTPITSIDGIDALPSLKTLCLTQCTGSEMLNTGGPYHRLTNLRLPSAPLPDLSFVHRFPDLAEISIHDDHARPSLKGLAGHPSIAEVTLSGVTEPRDLSALAGLPALRTLHLVMLRVRDLGLLADLHRLDELDLYHLDRLSTLEGIPAVRSLTLWNCRELADLSALDDRLEKLDILGCGSLADPRRVARLGGLKELHLDLPLTSLADLHGLDALTELHLNSDQPTSHAGIEGLPALRTLSAEAALTGLEQAGHPHLAVLSLPRRPLPGLRFLSGFPSLAEISLLPEHELTCLDGLEEHPSIATVRLFGPLTVKDLSALTRLPALRTLTFGSMMDFDELLLPSALSRVESLRLRNITHLRTLNGFTHLPALRSLQVDNCPELRDLDGLIDLPALERVEIHDCPDLPEAVLDRISSRVLLTTDGFAR</sequence>
<dbReference type="PANTHER" id="PTHR46652:SF7">
    <property type="entry name" value="LEUCINE-RICH REPEAT AND IQ DOMAIN-CONTAINING PROTEIN 1"/>
    <property type="match status" value="1"/>
</dbReference>